<reference evidence="1" key="1">
    <citation type="submission" date="2021-01" db="EMBL/GenBank/DDBJ databases">
        <authorList>
            <person name="Sun Q."/>
        </authorList>
    </citation>
    <scope>NUCLEOTIDE SEQUENCE</scope>
    <source>
        <strain evidence="1">YIM B02566</strain>
    </source>
</reference>
<accession>A0ACC5R012</accession>
<gene>
    <name evidence="1" type="ORF">JHL16_06545</name>
</gene>
<comment type="caution">
    <text evidence="1">The sequence shown here is derived from an EMBL/GenBank/DDBJ whole genome shotgun (WGS) entry which is preliminary data.</text>
</comment>
<protein>
    <submittedName>
        <fullName evidence="1">ABC transporter permease</fullName>
    </submittedName>
</protein>
<evidence type="ECO:0000313" key="1">
    <source>
        <dbReference type="EMBL" id="MBK1866006.1"/>
    </source>
</evidence>
<name>A0ACC5R012_9HYPH</name>
<dbReference type="EMBL" id="JAENHL010000006">
    <property type="protein sequence ID" value="MBK1866006.1"/>
    <property type="molecule type" value="Genomic_DNA"/>
</dbReference>
<organism evidence="1 2">
    <name type="scientific">Taklimakanibacter albus</name>
    <dbReference type="NCBI Taxonomy" id="2800327"/>
    <lineage>
        <taxon>Bacteria</taxon>
        <taxon>Pseudomonadati</taxon>
        <taxon>Pseudomonadota</taxon>
        <taxon>Alphaproteobacteria</taxon>
        <taxon>Hyphomicrobiales</taxon>
        <taxon>Aestuariivirgaceae</taxon>
        <taxon>Taklimakanibacter</taxon>
    </lineage>
</organism>
<keyword evidence="2" id="KW-1185">Reference proteome</keyword>
<dbReference type="Proteomes" id="UP000616151">
    <property type="component" value="Unassembled WGS sequence"/>
</dbReference>
<proteinExistence type="predicted"/>
<evidence type="ECO:0000313" key="2">
    <source>
        <dbReference type="Proteomes" id="UP000616151"/>
    </source>
</evidence>
<sequence>MVKALSSNLLARGFLTLVLLYLYAPIVVIVLFSFTTSPRLSMPIEGLTLAWYQNAFANPLITKALTNSLILAAIAAIGAGLMGAAFAFGMMKLVQPRLRQALLAASLLPAVVPLLVIGISLAVLFHGLGLPQGLRNTAIGHVLVSLPFVVLTMNARLETFDFTTLEAARDLGASSFQTFRDITFPQIRPSIVGAALLAAALSLDEFVVTWFNIGNEQSVPVLVWGLMRRGVDPSINALASMLLFLLVCLVIGSNFIGRRNT</sequence>